<proteinExistence type="predicted"/>
<dbReference type="Proteomes" id="UP001529510">
    <property type="component" value="Unassembled WGS sequence"/>
</dbReference>
<gene>
    <name evidence="2" type="ORF">M9458_045692</name>
</gene>
<feature type="non-terminal residue" evidence="2">
    <location>
        <position position="159"/>
    </location>
</feature>
<comment type="caution">
    <text evidence="2">The sequence shown here is derived from an EMBL/GenBank/DDBJ whole genome shotgun (WGS) entry which is preliminary data.</text>
</comment>
<organism evidence="2 3">
    <name type="scientific">Cirrhinus mrigala</name>
    <name type="common">Mrigala</name>
    <dbReference type="NCBI Taxonomy" id="683832"/>
    <lineage>
        <taxon>Eukaryota</taxon>
        <taxon>Metazoa</taxon>
        <taxon>Chordata</taxon>
        <taxon>Craniata</taxon>
        <taxon>Vertebrata</taxon>
        <taxon>Euteleostomi</taxon>
        <taxon>Actinopterygii</taxon>
        <taxon>Neopterygii</taxon>
        <taxon>Teleostei</taxon>
        <taxon>Ostariophysi</taxon>
        <taxon>Cypriniformes</taxon>
        <taxon>Cyprinidae</taxon>
        <taxon>Labeoninae</taxon>
        <taxon>Labeonini</taxon>
        <taxon>Cirrhinus</taxon>
    </lineage>
</organism>
<protein>
    <submittedName>
        <fullName evidence="2">Uncharacterized protein</fullName>
    </submittedName>
</protein>
<accession>A0ABD0N8P9</accession>
<reference evidence="2 3" key="1">
    <citation type="submission" date="2024-05" db="EMBL/GenBank/DDBJ databases">
        <title>Genome sequencing and assembly of Indian major carp, Cirrhinus mrigala (Hamilton, 1822).</title>
        <authorList>
            <person name="Mohindra V."/>
            <person name="Chowdhury L.M."/>
            <person name="Lal K."/>
            <person name="Jena J.K."/>
        </authorList>
    </citation>
    <scope>NUCLEOTIDE SEQUENCE [LARGE SCALE GENOMIC DNA]</scope>
    <source>
        <strain evidence="2">CM1030</strain>
        <tissue evidence="2">Blood</tissue>
    </source>
</reference>
<sequence>QDEHGIVPELSESRASRARDSIHGTVTCFNFRSNHKTQKQSKTAQTAKENPADCRQKGKNTGRKASQEQKPVAGSSTVGCQWFPWQNTASRNISKGPEHHITEPIFCQNQPYVNSPHNSFCSQTACEETEGAGDISVFTDSWRTDGENAASTPESPNRT</sequence>
<feature type="non-terminal residue" evidence="2">
    <location>
        <position position="1"/>
    </location>
</feature>
<name>A0ABD0N8P9_CIRMR</name>
<evidence type="ECO:0000256" key="1">
    <source>
        <dbReference type="SAM" id="MobiDB-lite"/>
    </source>
</evidence>
<evidence type="ECO:0000313" key="2">
    <source>
        <dbReference type="EMBL" id="KAL0157616.1"/>
    </source>
</evidence>
<dbReference type="EMBL" id="JAMKFB020000023">
    <property type="protein sequence ID" value="KAL0157616.1"/>
    <property type="molecule type" value="Genomic_DNA"/>
</dbReference>
<feature type="region of interest" description="Disordered" evidence="1">
    <location>
        <begin position="33"/>
        <end position="79"/>
    </location>
</feature>
<feature type="compositionally biased region" description="Polar residues" evidence="1">
    <location>
        <begin position="149"/>
        <end position="159"/>
    </location>
</feature>
<keyword evidence="3" id="KW-1185">Reference proteome</keyword>
<evidence type="ECO:0000313" key="3">
    <source>
        <dbReference type="Proteomes" id="UP001529510"/>
    </source>
</evidence>
<feature type="region of interest" description="Disordered" evidence="1">
    <location>
        <begin position="138"/>
        <end position="159"/>
    </location>
</feature>
<dbReference type="AlphaFoldDB" id="A0ABD0N8P9"/>